<feature type="active site" description="Tele-AMP-histidine intermediate" evidence="1">
    <location>
        <position position="93"/>
    </location>
</feature>
<dbReference type="GO" id="GO:0009117">
    <property type="term" value="P:nucleotide metabolic process"/>
    <property type="evidence" value="ECO:0007669"/>
    <property type="project" value="TreeGrafter"/>
</dbReference>
<dbReference type="InterPro" id="IPR001310">
    <property type="entry name" value="Histidine_triad_HIT"/>
</dbReference>
<dbReference type="InterPro" id="IPR036265">
    <property type="entry name" value="HIT-like_sf"/>
</dbReference>
<name>A0A7T4JVV5_9CORY</name>
<dbReference type="PROSITE" id="PS00892">
    <property type="entry name" value="HIT_1"/>
    <property type="match status" value="1"/>
</dbReference>
<evidence type="ECO:0000256" key="1">
    <source>
        <dbReference type="PIRSR" id="PIRSR601310-1"/>
    </source>
</evidence>
<dbReference type="EMBL" id="CP066007">
    <property type="protein sequence ID" value="QQB47251.1"/>
    <property type="molecule type" value="Genomic_DNA"/>
</dbReference>
<dbReference type="PANTHER" id="PTHR46648">
    <property type="entry name" value="HIT FAMILY PROTEIN 1"/>
    <property type="match status" value="1"/>
</dbReference>
<dbReference type="RefSeq" id="WP_005393733.1">
    <property type="nucleotide sequence ID" value="NZ_CP066007.1"/>
</dbReference>
<dbReference type="InterPro" id="IPR011146">
    <property type="entry name" value="HIT-like"/>
</dbReference>
<protein>
    <submittedName>
        <fullName evidence="5">HIT family protein</fullName>
    </submittedName>
</protein>
<dbReference type="PROSITE" id="PS51084">
    <property type="entry name" value="HIT_2"/>
    <property type="match status" value="1"/>
</dbReference>
<dbReference type="InterPro" id="IPR019808">
    <property type="entry name" value="Histidine_triad_CS"/>
</dbReference>
<evidence type="ECO:0000313" key="6">
    <source>
        <dbReference type="EMBL" id="QRP70208.1"/>
    </source>
</evidence>
<dbReference type="Pfam" id="PF01230">
    <property type="entry name" value="HIT"/>
    <property type="match status" value="1"/>
</dbReference>
<evidence type="ECO:0000256" key="3">
    <source>
        <dbReference type="PROSITE-ProRule" id="PRU00464"/>
    </source>
</evidence>
<evidence type="ECO:0000313" key="7">
    <source>
        <dbReference type="Proteomes" id="UP000596145"/>
    </source>
</evidence>
<dbReference type="PRINTS" id="PR00332">
    <property type="entry name" value="HISTRIAD"/>
</dbReference>
<dbReference type="AlphaFoldDB" id="A0A7T4JVV5"/>
<accession>A0A7T4JVV5</accession>
<dbReference type="Proteomes" id="UP000596145">
    <property type="component" value="Chromosome"/>
</dbReference>
<evidence type="ECO:0000259" key="4">
    <source>
        <dbReference type="PROSITE" id="PS51084"/>
    </source>
</evidence>
<dbReference type="OrthoDB" id="9784774at2"/>
<dbReference type="Gene3D" id="3.30.428.10">
    <property type="entry name" value="HIT-like"/>
    <property type="match status" value="1"/>
</dbReference>
<feature type="short sequence motif" description="Histidine triad motif" evidence="2 3">
    <location>
        <begin position="91"/>
        <end position="95"/>
    </location>
</feature>
<organism evidence="5 7">
    <name type="scientific">Corynebacterium glucuronolyticum</name>
    <dbReference type="NCBI Taxonomy" id="39791"/>
    <lineage>
        <taxon>Bacteria</taxon>
        <taxon>Bacillati</taxon>
        <taxon>Actinomycetota</taxon>
        <taxon>Actinomycetes</taxon>
        <taxon>Mycobacteriales</taxon>
        <taxon>Corynebacteriaceae</taxon>
        <taxon>Corynebacterium</taxon>
    </lineage>
</organism>
<dbReference type="SUPFAM" id="SSF54197">
    <property type="entry name" value="HIT-like"/>
    <property type="match status" value="1"/>
</dbReference>
<dbReference type="EMBL" id="CP069534">
    <property type="protein sequence ID" value="QRP70208.1"/>
    <property type="molecule type" value="Genomic_DNA"/>
</dbReference>
<dbReference type="PANTHER" id="PTHR46648:SF1">
    <property type="entry name" value="ADENOSINE 5'-MONOPHOSPHORAMIDASE HNT1"/>
    <property type="match status" value="1"/>
</dbReference>
<reference evidence="5 7" key="1">
    <citation type="submission" date="2020-12" db="EMBL/GenBank/DDBJ databases">
        <title>FDA dAtabase for Regulatory Grade micrObial Sequences (FDA-ARGOS): Supporting development and validation of Infectious Disease Dx tests.</title>
        <authorList>
            <person name="Sproer C."/>
            <person name="Gronow S."/>
            <person name="Severitt S."/>
            <person name="Schroder I."/>
            <person name="Tallon L."/>
            <person name="Sadzewicz L."/>
            <person name="Zhao X."/>
            <person name="Boylan J."/>
            <person name="Ott S."/>
            <person name="Bowen H."/>
            <person name="Vavikolanu K."/>
            <person name="Mehta A."/>
            <person name="Aluvathingal J."/>
            <person name="Nadendla S."/>
            <person name="Lowell S."/>
            <person name="Myers T."/>
            <person name="Yan Y."/>
            <person name="Sichtig H."/>
        </authorList>
    </citation>
    <scope>NUCLEOTIDE SEQUENCE [LARGE SCALE GENOMIC DNA]</scope>
    <source>
        <strain evidence="5 7">FDAARGOS_1053</strain>
        <strain evidence="6">FDAARGOS_1191</strain>
    </source>
</reference>
<dbReference type="GeneID" id="92760925"/>
<evidence type="ECO:0000313" key="5">
    <source>
        <dbReference type="EMBL" id="QQB47251.1"/>
    </source>
</evidence>
<evidence type="ECO:0000256" key="2">
    <source>
        <dbReference type="PIRSR" id="PIRSR601310-3"/>
    </source>
</evidence>
<gene>
    <name evidence="5" type="ORF">I6I10_04935</name>
    <name evidence="6" type="ORF">I6J21_10615</name>
</gene>
<dbReference type="Proteomes" id="UP000617681">
    <property type="component" value="Chromosome"/>
</dbReference>
<dbReference type="GO" id="GO:0003824">
    <property type="term" value="F:catalytic activity"/>
    <property type="evidence" value="ECO:0007669"/>
    <property type="project" value="InterPro"/>
</dbReference>
<proteinExistence type="predicted"/>
<sequence>MSSIFSKIIAGEIPGRFVYRDDTVVAFLDVAPQQKGHTLVVPVEEVNRWTDLDPATWQHLTEVAQKVGKAVIEVFGSERASFIIAGFDVPHTHIHVFPANDMEAYNLGHKVDVSDQEQDEIAERLAECIKRL</sequence>
<feature type="domain" description="HIT" evidence="4">
    <location>
        <begin position="4"/>
        <end position="107"/>
    </location>
</feature>